<feature type="binding site" evidence="7">
    <location>
        <begin position="10"/>
        <end position="12"/>
    </location>
    <ligand>
        <name>FMN</name>
        <dbReference type="ChEBI" id="CHEBI:58210"/>
    </ligand>
</feature>
<organism evidence="9 10">
    <name type="scientific">Thermanaerovibrio velox DSM 12556</name>
    <dbReference type="NCBI Taxonomy" id="926567"/>
    <lineage>
        <taxon>Bacteria</taxon>
        <taxon>Thermotogati</taxon>
        <taxon>Synergistota</taxon>
        <taxon>Synergistia</taxon>
        <taxon>Synergistales</taxon>
        <taxon>Synergistaceae</taxon>
        <taxon>Thermanaerovibrio</taxon>
    </lineage>
</organism>
<dbReference type="SUPFAM" id="SSF51395">
    <property type="entry name" value="FMN-linked oxidoreductases"/>
    <property type="match status" value="1"/>
</dbReference>
<dbReference type="EC" id="1.3.1.-" evidence="5"/>
<gene>
    <name evidence="9" type="ORF">TheveDRAFT_0647</name>
</gene>
<evidence type="ECO:0000313" key="9">
    <source>
        <dbReference type="EMBL" id="EHM09806.1"/>
    </source>
</evidence>
<feature type="binding site" evidence="7">
    <location>
        <position position="162"/>
    </location>
    <ligand>
        <name>FMN</name>
        <dbReference type="ChEBI" id="CHEBI:58210"/>
    </ligand>
</feature>
<keyword evidence="4 5" id="KW-0560">Oxidoreductase</keyword>
<evidence type="ECO:0000256" key="3">
    <source>
        <dbReference type="ARBA" id="ARBA00022694"/>
    </source>
</evidence>
<dbReference type="InterPro" id="IPR035587">
    <property type="entry name" value="DUS-like_FMN-bd"/>
</dbReference>
<dbReference type="HOGENOM" id="CLU_013299_0_3_0"/>
<evidence type="ECO:0000256" key="5">
    <source>
        <dbReference type="PIRNR" id="PIRNR006621"/>
    </source>
</evidence>
<evidence type="ECO:0000313" key="10">
    <source>
        <dbReference type="Proteomes" id="UP000005730"/>
    </source>
</evidence>
<comment type="cofactor">
    <cofactor evidence="5 7">
        <name>FMN</name>
        <dbReference type="ChEBI" id="CHEBI:58210"/>
    </cofactor>
</comment>
<feature type="domain" description="DUS-like FMN-binding" evidence="8">
    <location>
        <begin position="8"/>
        <end position="293"/>
    </location>
</feature>
<evidence type="ECO:0000256" key="1">
    <source>
        <dbReference type="ARBA" id="ARBA00022630"/>
    </source>
</evidence>
<sequence length="307" mass="32994">MVDGPLWLAPMAGITTPSVRLFQRRLGVSLVHTEMVSAFGLMYGGRKSAEILVPAEGEEPIVPQLFGPHGDCLLAGARIALEAYPFKVLEVNMACPMPKVTKKGAGAAMMDRPLEAFRAVRLLKGLGLPVWVKCRVMPGGFADTARFCGGLLDAGADLLMVHGRTASQRYEGKADVEQVIGLARSFPGLVVGSGDVFSASDVLRYLEGGCPAVLLARGFLRDPLLAWRCSTELGLNSSYPAVSPVEALVELGDMLFVREGERTCLLLVKRMAASALRGHPGDAERRNRMMGIKSWIELKGFIAGLEI</sequence>
<dbReference type="AlphaFoldDB" id="H0UQX7"/>
<reference evidence="9 10" key="1">
    <citation type="submission" date="2011-10" db="EMBL/GenBank/DDBJ databases">
        <title>The Noncontiguous Finished genome of Thermanaerovibrio velox DSM 12556.</title>
        <authorList>
            <consortium name="US DOE Joint Genome Institute (JGI-PGF)"/>
            <person name="Lucas S."/>
            <person name="Copeland A."/>
            <person name="Lapidus A."/>
            <person name="Glavina del Rio T."/>
            <person name="Dalin E."/>
            <person name="Tice H."/>
            <person name="Bruce D."/>
            <person name="Goodwin L."/>
            <person name="Pitluck S."/>
            <person name="Peters L."/>
            <person name="Mikhailova N."/>
            <person name="Teshima H."/>
            <person name="Kyrpides N."/>
            <person name="Mavromatis K."/>
            <person name="Ivanova N."/>
            <person name="Markowitz V."/>
            <person name="Cheng J.-F."/>
            <person name="Hugenholtz P."/>
            <person name="Woyke T."/>
            <person name="Wu D."/>
            <person name="Spring S."/>
            <person name="Brambilla E.-M."/>
            <person name="Klenk H.-P."/>
            <person name="Eisen J.A."/>
        </authorList>
    </citation>
    <scope>NUCLEOTIDE SEQUENCE [LARGE SCALE GENOMIC DNA]</scope>
    <source>
        <strain evidence="9 10">DSM 12556</strain>
    </source>
</reference>
<dbReference type="eggNOG" id="COG0042">
    <property type="taxonomic scope" value="Bacteria"/>
</dbReference>
<proteinExistence type="inferred from homology"/>
<dbReference type="InterPro" id="IPR013785">
    <property type="entry name" value="Aldolase_TIM"/>
</dbReference>
<evidence type="ECO:0000256" key="4">
    <source>
        <dbReference type="ARBA" id="ARBA00023002"/>
    </source>
</evidence>
<dbReference type="PANTHER" id="PTHR45846:SF1">
    <property type="entry name" value="TRNA-DIHYDROURIDINE(47) SYNTHASE [NAD(P)(+)]-LIKE"/>
    <property type="match status" value="1"/>
</dbReference>
<keyword evidence="1 5" id="KW-0285">Flavoprotein</keyword>
<keyword evidence="7" id="KW-0547">Nucleotide-binding</keyword>
<feature type="binding site" evidence="7">
    <location>
        <begin position="216"/>
        <end position="217"/>
    </location>
    <ligand>
        <name>FMN</name>
        <dbReference type="ChEBI" id="CHEBI:58210"/>
    </ligand>
</feature>
<feature type="binding site" evidence="7">
    <location>
        <position position="64"/>
    </location>
    <ligand>
        <name>FMN</name>
        <dbReference type="ChEBI" id="CHEBI:58210"/>
    </ligand>
</feature>
<dbReference type="Proteomes" id="UP000005730">
    <property type="component" value="Chromosome"/>
</dbReference>
<name>H0UQX7_9BACT</name>
<feature type="binding site" evidence="7">
    <location>
        <position position="133"/>
    </location>
    <ligand>
        <name>FMN</name>
        <dbReference type="ChEBI" id="CHEBI:58210"/>
    </ligand>
</feature>
<dbReference type="GO" id="GO:0017150">
    <property type="term" value="F:tRNA dihydrouridine synthase activity"/>
    <property type="evidence" value="ECO:0007669"/>
    <property type="project" value="InterPro"/>
</dbReference>
<dbReference type="CDD" id="cd02801">
    <property type="entry name" value="DUS_like_FMN"/>
    <property type="match status" value="1"/>
</dbReference>
<dbReference type="PANTHER" id="PTHR45846">
    <property type="entry name" value="TRNA-DIHYDROURIDINE(47) SYNTHASE [NAD(P)(+)]-LIKE"/>
    <property type="match status" value="1"/>
</dbReference>
<feature type="active site" description="Proton donor" evidence="6">
    <location>
        <position position="95"/>
    </location>
</feature>
<comment type="similarity">
    <text evidence="5">Belongs to the dus family.</text>
</comment>
<keyword evidence="3 5" id="KW-0819">tRNA processing</keyword>
<keyword evidence="10" id="KW-1185">Reference proteome</keyword>
<keyword evidence="2 5" id="KW-0288">FMN</keyword>
<comment type="function">
    <text evidence="5">Catalyzes the synthesis of 5,6-dihydrouridine (D), a modified base found in the D-loop of most tRNAs, via the reduction of the C5-C6 double bond in target uridines.</text>
</comment>
<evidence type="ECO:0000259" key="8">
    <source>
        <dbReference type="Pfam" id="PF01207"/>
    </source>
</evidence>
<evidence type="ECO:0000256" key="6">
    <source>
        <dbReference type="PIRSR" id="PIRSR006621-1"/>
    </source>
</evidence>
<evidence type="ECO:0000256" key="7">
    <source>
        <dbReference type="PIRSR" id="PIRSR006621-2"/>
    </source>
</evidence>
<accession>H0UQX7</accession>
<dbReference type="GO" id="GO:0050660">
    <property type="term" value="F:flavin adenine dinucleotide binding"/>
    <property type="evidence" value="ECO:0007669"/>
    <property type="project" value="InterPro"/>
</dbReference>
<dbReference type="STRING" id="926567.TheveDRAFT_0647"/>
<dbReference type="PIRSF" id="PIRSF006621">
    <property type="entry name" value="Dus"/>
    <property type="match status" value="1"/>
</dbReference>
<dbReference type="InterPro" id="IPR001269">
    <property type="entry name" value="DUS_fam"/>
</dbReference>
<evidence type="ECO:0000256" key="2">
    <source>
        <dbReference type="ARBA" id="ARBA00022643"/>
    </source>
</evidence>
<protein>
    <recommendedName>
        <fullName evidence="5">tRNA-dihydrouridine synthase</fullName>
        <ecNumber evidence="5">1.3.1.-</ecNumber>
    </recommendedName>
</protein>
<dbReference type="Gene3D" id="3.20.20.70">
    <property type="entry name" value="Aldolase class I"/>
    <property type="match status" value="1"/>
</dbReference>
<dbReference type="EMBL" id="CM001377">
    <property type="protein sequence ID" value="EHM09806.1"/>
    <property type="molecule type" value="Genomic_DNA"/>
</dbReference>
<dbReference type="GO" id="GO:0003723">
    <property type="term" value="F:RNA binding"/>
    <property type="evidence" value="ECO:0007669"/>
    <property type="project" value="TreeGrafter"/>
</dbReference>
<dbReference type="Pfam" id="PF01207">
    <property type="entry name" value="Dus"/>
    <property type="match status" value="1"/>
</dbReference>